<dbReference type="GO" id="GO:0016829">
    <property type="term" value="F:lyase activity"/>
    <property type="evidence" value="ECO:0007669"/>
    <property type="project" value="InterPro"/>
</dbReference>
<accession>A0A9D2SFR7</accession>
<evidence type="ECO:0000256" key="2">
    <source>
        <dbReference type="ARBA" id="ARBA00022475"/>
    </source>
</evidence>
<evidence type="ECO:0000256" key="8">
    <source>
        <dbReference type="SAM" id="Phobius"/>
    </source>
</evidence>
<name>A0A9D2SFR7_9FIRM</name>
<organism evidence="9 10">
    <name type="scientific">Candidatus Acutalibacter pullicola</name>
    <dbReference type="NCBI Taxonomy" id="2838417"/>
    <lineage>
        <taxon>Bacteria</taxon>
        <taxon>Bacillati</taxon>
        <taxon>Bacillota</taxon>
        <taxon>Clostridia</taxon>
        <taxon>Eubacteriales</taxon>
        <taxon>Acutalibacteraceae</taxon>
        <taxon>Acutalibacter</taxon>
    </lineage>
</organism>
<dbReference type="PANTHER" id="PTHR35806:SF1">
    <property type="entry name" value="OXALOACETATE DECARBOXYLASE BETA CHAIN 2"/>
    <property type="match status" value="1"/>
</dbReference>
<feature type="transmembrane region" description="Helical" evidence="8">
    <location>
        <begin position="169"/>
        <end position="189"/>
    </location>
</feature>
<evidence type="ECO:0000313" key="10">
    <source>
        <dbReference type="Proteomes" id="UP000826793"/>
    </source>
</evidence>
<dbReference type="Pfam" id="PF03977">
    <property type="entry name" value="OAD_beta"/>
    <property type="match status" value="1"/>
</dbReference>
<dbReference type="PIRSF" id="PIRSF015658">
    <property type="entry name" value="MmdB_OadB"/>
    <property type="match status" value="1"/>
</dbReference>
<dbReference type="AlphaFoldDB" id="A0A9D2SFR7"/>
<dbReference type="GO" id="GO:0006814">
    <property type="term" value="P:sodium ion transport"/>
    <property type="evidence" value="ECO:0007669"/>
    <property type="project" value="UniProtKB-UniRule"/>
</dbReference>
<protein>
    <submittedName>
        <fullName evidence="9">Sodium ion-translocating decarboxylase subunit beta</fullName>
    </submittedName>
</protein>
<dbReference type="PANTHER" id="PTHR35806">
    <property type="entry name" value="OXALOACETATE DECARBOXYLASE BETA CHAIN 2"/>
    <property type="match status" value="1"/>
</dbReference>
<evidence type="ECO:0000256" key="4">
    <source>
        <dbReference type="ARBA" id="ARBA00022967"/>
    </source>
</evidence>
<keyword evidence="7" id="KW-0813">Transport</keyword>
<keyword evidence="6 7" id="KW-0472">Membrane</keyword>
<dbReference type="GO" id="GO:0005886">
    <property type="term" value="C:plasma membrane"/>
    <property type="evidence" value="ECO:0007669"/>
    <property type="project" value="UniProtKB-SubCell"/>
</dbReference>
<evidence type="ECO:0000256" key="1">
    <source>
        <dbReference type="ARBA" id="ARBA00004651"/>
    </source>
</evidence>
<evidence type="ECO:0000256" key="5">
    <source>
        <dbReference type="ARBA" id="ARBA00022989"/>
    </source>
</evidence>
<comment type="subcellular location">
    <subcellularLocation>
        <location evidence="1">Cell membrane</location>
        <topology evidence="1">Multi-pass membrane protein</topology>
    </subcellularLocation>
</comment>
<proteinExistence type="predicted"/>
<dbReference type="EMBL" id="DWXG01000038">
    <property type="protein sequence ID" value="HJB97878.1"/>
    <property type="molecule type" value="Genomic_DNA"/>
</dbReference>
<keyword evidence="7" id="KW-0915">Sodium</keyword>
<dbReference type="Proteomes" id="UP000826793">
    <property type="component" value="Unassembled WGS sequence"/>
</dbReference>
<sequence length="375" mass="39953">MEFLWEGLLSITWQQVVMYVVGAVLIWLAIKKEYEPTLLLPMGFGAILVNLPSSGVLNQVMEGAGETHGIIQWLFEVGISTSEAFPLLLFIGIGAMIDFGPLLSNPKMFLFGAAAQFGIFLTIVLAALLGFEIKDAASIGIIGAADGPTSILVSQVLGSNYIGPIAVAAYSYMALVPIIQPAAIKLVTTKKERAIKMEYRPNQVTKTTRILFPIMVTFVAGLVAPASVSLVGFLMFGNLIRECGVLNRLSETAQNDLANLITLLLGITISFSMRADQFVTVQTIMIMALGLVAFIFDTIAGVVFAKILNVFSKTKMNPMVGAAGISAFPMSARIVEKMGIAANNQNHLLMHAVGANVSGQIASAVAGGIILGFFM</sequence>
<feature type="transmembrane region" description="Helical" evidence="8">
    <location>
        <begin position="109"/>
        <end position="131"/>
    </location>
</feature>
<feature type="transmembrane region" description="Helical" evidence="8">
    <location>
        <begin position="77"/>
        <end position="97"/>
    </location>
</feature>
<keyword evidence="7" id="KW-0406">Ion transport</keyword>
<feature type="transmembrane region" description="Helical" evidence="8">
    <location>
        <begin position="348"/>
        <end position="374"/>
    </location>
</feature>
<feature type="transmembrane region" description="Helical" evidence="8">
    <location>
        <begin position="37"/>
        <end position="57"/>
    </location>
</feature>
<evidence type="ECO:0000256" key="7">
    <source>
        <dbReference type="PIRNR" id="PIRNR015658"/>
    </source>
</evidence>
<keyword evidence="5 8" id="KW-1133">Transmembrane helix</keyword>
<evidence type="ECO:0000256" key="6">
    <source>
        <dbReference type="ARBA" id="ARBA00023136"/>
    </source>
</evidence>
<gene>
    <name evidence="9" type="ORF">H9710_04780</name>
</gene>
<dbReference type="NCBIfam" id="TIGR01109">
    <property type="entry name" value="Na_pump_decarbB"/>
    <property type="match status" value="1"/>
</dbReference>
<keyword evidence="7" id="KW-0739">Sodium transport</keyword>
<evidence type="ECO:0000256" key="3">
    <source>
        <dbReference type="ARBA" id="ARBA00022692"/>
    </source>
</evidence>
<dbReference type="InterPro" id="IPR005661">
    <property type="entry name" value="OadB_MmdB"/>
</dbReference>
<reference evidence="9" key="1">
    <citation type="journal article" date="2021" name="PeerJ">
        <title>Extensive microbial diversity within the chicken gut microbiome revealed by metagenomics and culture.</title>
        <authorList>
            <person name="Gilroy R."/>
            <person name="Ravi A."/>
            <person name="Getino M."/>
            <person name="Pursley I."/>
            <person name="Horton D.L."/>
            <person name="Alikhan N.F."/>
            <person name="Baker D."/>
            <person name="Gharbi K."/>
            <person name="Hall N."/>
            <person name="Watson M."/>
            <person name="Adriaenssens E.M."/>
            <person name="Foster-Nyarko E."/>
            <person name="Jarju S."/>
            <person name="Secka A."/>
            <person name="Antonio M."/>
            <person name="Oren A."/>
            <person name="Chaudhuri R.R."/>
            <person name="La Ragione R."/>
            <person name="Hildebrand F."/>
            <person name="Pallen M.J."/>
        </authorList>
    </citation>
    <scope>NUCLEOTIDE SEQUENCE</scope>
    <source>
        <strain evidence="9">CHK185-1770</strain>
    </source>
</reference>
<reference evidence="9" key="2">
    <citation type="submission" date="2021-04" db="EMBL/GenBank/DDBJ databases">
        <authorList>
            <person name="Gilroy R."/>
        </authorList>
    </citation>
    <scope>NUCLEOTIDE SEQUENCE</scope>
    <source>
        <strain evidence="9">CHK185-1770</strain>
    </source>
</reference>
<keyword evidence="2 7" id="KW-1003">Cell membrane</keyword>
<keyword evidence="3 8" id="KW-0812">Transmembrane</keyword>
<feature type="transmembrane region" description="Helical" evidence="8">
    <location>
        <begin position="210"/>
        <end position="237"/>
    </location>
</feature>
<evidence type="ECO:0000313" key="9">
    <source>
        <dbReference type="EMBL" id="HJB97878.1"/>
    </source>
</evidence>
<feature type="transmembrane region" description="Helical" evidence="8">
    <location>
        <begin position="285"/>
        <end position="307"/>
    </location>
</feature>
<keyword evidence="4" id="KW-1278">Translocase</keyword>
<comment type="caution">
    <text evidence="9">The sequence shown here is derived from an EMBL/GenBank/DDBJ whole genome shotgun (WGS) entry which is preliminary data.</text>
</comment>
<feature type="transmembrane region" description="Helical" evidence="8">
    <location>
        <begin position="12"/>
        <end position="30"/>
    </location>
</feature>